<dbReference type="Proteomes" id="UP000595197">
    <property type="component" value="Chromosome"/>
</dbReference>
<accession>A0ABX7B6F7</accession>
<proteinExistence type="predicted"/>
<reference evidence="2" key="1">
    <citation type="submission" date="2021-02" db="EMBL/GenBank/DDBJ databases">
        <title>Skermanella TT6 skin isolate.</title>
        <authorList>
            <person name="Lee K."/>
            <person name="Ganzorig M."/>
        </authorList>
    </citation>
    <scope>NUCLEOTIDE SEQUENCE</scope>
    <source>
        <strain evidence="2">TT6</strain>
    </source>
</reference>
<evidence type="ECO:0000313" key="3">
    <source>
        <dbReference type="Proteomes" id="UP000595197"/>
    </source>
</evidence>
<keyword evidence="3" id="KW-1185">Reference proteome</keyword>
<keyword evidence="1" id="KW-0812">Transmembrane</keyword>
<evidence type="ECO:0000313" key="2">
    <source>
        <dbReference type="EMBL" id="QQP89954.1"/>
    </source>
</evidence>
<keyword evidence="1" id="KW-1133">Transmembrane helix</keyword>
<evidence type="ECO:0000256" key="1">
    <source>
        <dbReference type="SAM" id="Phobius"/>
    </source>
</evidence>
<sequence length="55" mass="5782">MTMTDGPPKGRQRTGPPLHVLSPLAGATIFAGATIGLVIALLVVGLWKDRMDRLA</sequence>
<keyword evidence="1" id="KW-0472">Membrane</keyword>
<dbReference type="RefSeq" id="WP_201076766.1">
    <property type="nucleotide sequence ID" value="NZ_CP067420.1"/>
</dbReference>
<dbReference type="EMBL" id="CP067420">
    <property type="protein sequence ID" value="QQP89954.1"/>
    <property type="molecule type" value="Genomic_DNA"/>
</dbReference>
<feature type="transmembrane region" description="Helical" evidence="1">
    <location>
        <begin position="20"/>
        <end position="47"/>
    </location>
</feature>
<name>A0ABX7B6F7_9PROT</name>
<protein>
    <submittedName>
        <fullName evidence="2">Uncharacterized protein</fullName>
    </submittedName>
</protein>
<organism evidence="2 3">
    <name type="scientific">Skermanella cutis</name>
    <dbReference type="NCBI Taxonomy" id="2775420"/>
    <lineage>
        <taxon>Bacteria</taxon>
        <taxon>Pseudomonadati</taxon>
        <taxon>Pseudomonadota</taxon>
        <taxon>Alphaproteobacteria</taxon>
        <taxon>Rhodospirillales</taxon>
        <taxon>Azospirillaceae</taxon>
        <taxon>Skermanella</taxon>
    </lineage>
</organism>
<gene>
    <name evidence="2" type="ORF">IGS68_01350</name>
</gene>